<accession>A0ABW1YEE8</accession>
<reference evidence="2" key="1">
    <citation type="journal article" date="2019" name="Int. J. Syst. Evol. Microbiol.">
        <title>The Global Catalogue of Microorganisms (GCM) 10K type strain sequencing project: providing services to taxonomists for standard genome sequencing and annotation.</title>
        <authorList>
            <consortium name="The Broad Institute Genomics Platform"/>
            <consortium name="The Broad Institute Genome Sequencing Center for Infectious Disease"/>
            <person name="Wu L."/>
            <person name="Ma J."/>
        </authorList>
    </citation>
    <scope>NUCLEOTIDE SEQUENCE [LARGE SCALE GENOMIC DNA]</scope>
    <source>
        <strain evidence="2">CGMCC 1.15772</strain>
    </source>
</reference>
<proteinExistence type="predicted"/>
<gene>
    <name evidence="1" type="ORF">ACFP81_06140</name>
</gene>
<protein>
    <recommendedName>
        <fullName evidence="3">Membrane transporter protein</fullName>
    </recommendedName>
</protein>
<organism evidence="1 2">
    <name type="scientific">Deinococcus lacus</name>
    <dbReference type="NCBI Taxonomy" id="392561"/>
    <lineage>
        <taxon>Bacteria</taxon>
        <taxon>Thermotogati</taxon>
        <taxon>Deinococcota</taxon>
        <taxon>Deinococci</taxon>
        <taxon>Deinococcales</taxon>
        <taxon>Deinococcaceae</taxon>
        <taxon>Deinococcus</taxon>
    </lineage>
</organism>
<dbReference type="Proteomes" id="UP001596297">
    <property type="component" value="Unassembled WGS sequence"/>
</dbReference>
<keyword evidence="2" id="KW-1185">Reference proteome</keyword>
<comment type="caution">
    <text evidence="1">The sequence shown here is derived from an EMBL/GenBank/DDBJ whole genome shotgun (WGS) entry which is preliminary data.</text>
</comment>
<evidence type="ECO:0008006" key="3">
    <source>
        <dbReference type="Google" id="ProtNLM"/>
    </source>
</evidence>
<dbReference type="EMBL" id="JBHSWD010000001">
    <property type="protein sequence ID" value="MFC6591632.1"/>
    <property type="molecule type" value="Genomic_DNA"/>
</dbReference>
<evidence type="ECO:0000313" key="1">
    <source>
        <dbReference type="EMBL" id="MFC6591632.1"/>
    </source>
</evidence>
<evidence type="ECO:0000313" key="2">
    <source>
        <dbReference type="Proteomes" id="UP001596297"/>
    </source>
</evidence>
<dbReference type="RefSeq" id="WP_380082635.1">
    <property type="nucleotide sequence ID" value="NZ_JBHSWD010000001.1"/>
</dbReference>
<sequence>MTWFDALLVTLWAAITALGVLRGVAGLLWGLGMGAVLLLCGALGAGFWPAVALSLLAGAGLSALTGWIRPAPSTAWRSVLNLLAGTVGGLIAGDWPPQRWPWLFPCKVRLTLLAWAAFTLRHAFTQISERRCVVPPWLNSCAPFGRAPAGCAPY</sequence>
<name>A0ABW1YEE8_9DEIO</name>